<name>B3PC78_CELJU</name>
<keyword evidence="3" id="KW-1185">Reference proteome</keyword>
<accession>B3PC78</accession>
<organism evidence="2 3">
    <name type="scientific">Cellvibrio japonicus (strain Ueda107)</name>
    <name type="common">Pseudomonas fluorescens subsp. cellulosa</name>
    <dbReference type="NCBI Taxonomy" id="498211"/>
    <lineage>
        <taxon>Bacteria</taxon>
        <taxon>Pseudomonadati</taxon>
        <taxon>Pseudomonadota</taxon>
        <taxon>Gammaproteobacteria</taxon>
        <taxon>Cellvibrionales</taxon>
        <taxon>Cellvibrionaceae</taxon>
        <taxon>Cellvibrio</taxon>
    </lineage>
</organism>
<sequence>MALACIAHRGGPLAGETALPENSLAAIERALSMGVDAIEIDVFQVEGELLVTHDRRLGRVISGQGVITDVPLAYLREQHLANGEPIPRLQQVLALVADKALLNIEIKGQDVVPVLARVLKEYQLGSHVSDEHYIISSFDHQQLYQAMQQLPNIKRGVLIEGIPLDYAACCDALRAYSLNSHLSFITPALIADAKQRGLKNWVYTVNHEDDWSYMNALGVDAVFTDKPDALLQFNRRHP</sequence>
<dbReference type="PROSITE" id="PS51704">
    <property type="entry name" value="GP_PDE"/>
    <property type="match status" value="1"/>
</dbReference>
<dbReference type="PANTHER" id="PTHR46211">
    <property type="entry name" value="GLYCEROPHOSPHORYL DIESTER PHOSPHODIESTERASE"/>
    <property type="match status" value="1"/>
</dbReference>
<dbReference type="eggNOG" id="COG0584">
    <property type="taxonomic scope" value="Bacteria"/>
</dbReference>
<dbReference type="AlphaFoldDB" id="B3PC78"/>
<reference evidence="2 3" key="1">
    <citation type="journal article" date="2008" name="J. Bacteriol.">
        <title>Insights into plant cell wall degradation from the genome sequence of the soil bacterium Cellvibrio japonicus.</title>
        <authorList>
            <person name="Deboy R.T."/>
            <person name="Mongodin E.F."/>
            <person name="Fouts D.E."/>
            <person name="Tailford L.E."/>
            <person name="Khouri H."/>
            <person name="Emerson J.B."/>
            <person name="Mohamoud Y."/>
            <person name="Watkins K."/>
            <person name="Henrissat B."/>
            <person name="Gilbert H.J."/>
            <person name="Nelson K.E."/>
        </authorList>
    </citation>
    <scope>NUCLEOTIDE SEQUENCE [LARGE SCALE GENOMIC DNA]</scope>
    <source>
        <strain evidence="2 3">Ueda107</strain>
    </source>
</reference>
<dbReference type="Proteomes" id="UP000001036">
    <property type="component" value="Chromosome"/>
</dbReference>
<dbReference type="HOGENOM" id="CLU_030006_3_2_6"/>
<dbReference type="CDD" id="cd08556">
    <property type="entry name" value="GDPD"/>
    <property type="match status" value="1"/>
</dbReference>
<evidence type="ECO:0000313" key="2">
    <source>
        <dbReference type="EMBL" id="ACE85070.1"/>
    </source>
</evidence>
<proteinExistence type="predicted"/>
<protein>
    <submittedName>
        <fullName evidence="2">Glycerophosphoryl diester phosphodiesterase</fullName>
    </submittedName>
</protein>
<dbReference type="SUPFAM" id="SSF51695">
    <property type="entry name" value="PLC-like phosphodiesterases"/>
    <property type="match status" value="1"/>
</dbReference>
<dbReference type="STRING" id="498211.CJA_2892"/>
<dbReference type="InterPro" id="IPR030395">
    <property type="entry name" value="GP_PDE_dom"/>
</dbReference>
<dbReference type="PANTHER" id="PTHR46211:SF1">
    <property type="entry name" value="GLYCEROPHOSPHODIESTER PHOSPHODIESTERASE, CYTOPLASMIC"/>
    <property type="match status" value="1"/>
</dbReference>
<dbReference type="EMBL" id="CP000934">
    <property type="protein sequence ID" value="ACE85070.1"/>
    <property type="molecule type" value="Genomic_DNA"/>
</dbReference>
<evidence type="ECO:0000259" key="1">
    <source>
        <dbReference type="PROSITE" id="PS51704"/>
    </source>
</evidence>
<gene>
    <name evidence="2" type="primary">ugpQ</name>
    <name evidence="2" type="ordered locus">CJA_2892</name>
</gene>
<dbReference type="RefSeq" id="WP_012488476.1">
    <property type="nucleotide sequence ID" value="NC_010995.1"/>
</dbReference>
<dbReference type="KEGG" id="cja:CJA_2892"/>
<feature type="domain" description="GP-PDE" evidence="1">
    <location>
        <begin position="3"/>
        <end position="234"/>
    </location>
</feature>
<dbReference type="Pfam" id="PF03009">
    <property type="entry name" value="GDPD"/>
    <property type="match status" value="1"/>
</dbReference>
<evidence type="ECO:0000313" key="3">
    <source>
        <dbReference type="Proteomes" id="UP000001036"/>
    </source>
</evidence>
<dbReference type="InterPro" id="IPR017946">
    <property type="entry name" value="PLC-like_Pdiesterase_TIM-brl"/>
</dbReference>
<dbReference type="GO" id="GO:0006629">
    <property type="term" value="P:lipid metabolic process"/>
    <property type="evidence" value="ECO:0007669"/>
    <property type="project" value="InterPro"/>
</dbReference>
<dbReference type="Gene3D" id="3.20.20.190">
    <property type="entry name" value="Phosphatidylinositol (PI) phosphodiesterase"/>
    <property type="match status" value="1"/>
</dbReference>
<dbReference type="GO" id="GO:0008081">
    <property type="term" value="F:phosphoric diester hydrolase activity"/>
    <property type="evidence" value="ECO:0007669"/>
    <property type="project" value="InterPro"/>
</dbReference>